<evidence type="ECO:0000313" key="2">
    <source>
        <dbReference type="EMBL" id="KAF2715942.1"/>
    </source>
</evidence>
<gene>
    <name evidence="2" type="ORF">K431DRAFT_299076</name>
</gene>
<organism evidence="2 3">
    <name type="scientific">Polychaeton citri CBS 116435</name>
    <dbReference type="NCBI Taxonomy" id="1314669"/>
    <lineage>
        <taxon>Eukaryota</taxon>
        <taxon>Fungi</taxon>
        <taxon>Dikarya</taxon>
        <taxon>Ascomycota</taxon>
        <taxon>Pezizomycotina</taxon>
        <taxon>Dothideomycetes</taxon>
        <taxon>Dothideomycetidae</taxon>
        <taxon>Capnodiales</taxon>
        <taxon>Capnodiaceae</taxon>
        <taxon>Polychaeton</taxon>
    </lineage>
</organism>
<comment type="caution">
    <text evidence="2">The sequence shown here is derived from an EMBL/GenBank/DDBJ whole genome shotgun (WGS) entry which is preliminary data.</text>
</comment>
<dbReference type="Pfam" id="PF03992">
    <property type="entry name" value="ABM"/>
    <property type="match status" value="1"/>
</dbReference>
<reference evidence="2" key="1">
    <citation type="journal article" date="2020" name="Stud. Mycol.">
        <title>101 Dothideomycetes genomes: a test case for predicting lifestyles and emergence of pathogens.</title>
        <authorList>
            <person name="Haridas S."/>
            <person name="Albert R."/>
            <person name="Binder M."/>
            <person name="Bloem J."/>
            <person name="Labutti K."/>
            <person name="Salamov A."/>
            <person name="Andreopoulos B."/>
            <person name="Baker S."/>
            <person name="Barry K."/>
            <person name="Bills G."/>
            <person name="Bluhm B."/>
            <person name="Cannon C."/>
            <person name="Castanera R."/>
            <person name="Culley D."/>
            <person name="Daum C."/>
            <person name="Ezra D."/>
            <person name="Gonzalez J."/>
            <person name="Henrissat B."/>
            <person name="Kuo A."/>
            <person name="Liang C."/>
            <person name="Lipzen A."/>
            <person name="Lutzoni F."/>
            <person name="Magnuson J."/>
            <person name="Mondo S."/>
            <person name="Nolan M."/>
            <person name="Ohm R."/>
            <person name="Pangilinan J."/>
            <person name="Park H.-J."/>
            <person name="Ramirez L."/>
            <person name="Alfaro M."/>
            <person name="Sun H."/>
            <person name="Tritt A."/>
            <person name="Yoshinaga Y."/>
            <person name="Zwiers L.-H."/>
            <person name="Turgeon B."/>
            <person name="Goodwin S."/>
            <person name="Spatafora J."/>
            <person name="Crous P."/>
            <person name="Grigoriev I."/>
        </authorList>
    </citation>
    <scope>NUCLEOTIDE SEQUENCE</scope>
    <source>
        <strain evidence="2">CBS 116435</strain>
    </source>
</reference>
<name>A0A9P4Q0P8_9PEZI</name>
<proteinExistence type="predicted"/>
<dbReference type="InterPro" id="IPR011008">
    <property type="entry name" value="Dimeric_a/b-barrel"/>
</dbReference>
<evidence type="ECO:0000313" key="3">
    <source>
        <dbReference type="Proteomes" id="UP000799441"/>
    </source>
</evidence>
<dbReference type="SUPFAM" id="SSF54909">
    <property type="entry name" value="Dimeric alpha+beta barrel"/>
    <property type="match status" value="2"/>
</dbReference>
<dbReference type="AlphaFoldDB" id="A0A9P4Q0P8"/>
<feature type="domain" description="ABM" evidence="1">
    <location>
        <begin position="5"/>
        <end position="74"/>
    </location>
</feature>
<accession>A0A9P4Q0P8</accession>
<protein>
    <recommendedName>
        <fullName evidence="1">ABM domain-containing protein</fullName>
    </recommendedName>
</protein>
<sequence>MSANVIAILRPSEEHKEAAHRAFNGLAAEVQVKESGCLAFRVFTHEDGSMIIYKSYKSLDAWKTHRSMPWTQKALAEGKTEPIIHIYDSANTTGFGPRARDISAADSINIVAIINPLEKNKAEARQAFNDLATVVQAKEPGCIAFRVFHHDNGSMIIYKRYNHYYATIATPTDQVHRSMPWTQKALVDSKTEPVINVYSSSMTTGFGPNCEHITLQAGAAMSEIGVVGTGEPTVEIAA</sequence>
<evidence type="ECO:0000259" key="1">
    <source>
        <dbReference type="Pfam" id="PF03992"/>
    </source>
</evidence>
<keyword evidence="3" id="KW-1185">Reference proteome</keyword>
<dbReference type="EMBL" id="MU003918">
    <property type="protein sequence ID" value="KAF2715942.1"/>
    <property type="molecule type" value="Genomic_DNA"/>
</dbReference>
<dbReference type="Proteomes" id="UP000799441">
    <property type="component" value="Unassembled WGS sequence"/>
</dbReference>
<dbReference type="InterPro" id="IPR007138">
    <property type="entry name" value="ABM_dom"/>
</dbReference>
<dbReference type="Gene3D" id="3.30.70.100">
    <property type="match status" value="2"/>
</dbReference>